<organism evidence="2 3">
    <name type="scientific">Mycobacterium phage ThulaThula</name>
    <dbReference type="NCBI Taxonomy" id="2599880"/>
    <lineage>
        <taxon>Viruses</taxon>
        <taxon>Duplodnaviria</taxon>
        <taxon>Heunggongvirae</taxon>
        <taxon>Uroviricota</taxon>
        <taxon>Caudoviricetes</taxon>
        <taxon>Pclasvirinae</taxon>
        <taxon>Phayoncevirus</taxon>
        <taxon>Phayoncevirus thulathula</taxon>
    </lineage>
</organism>
<evidence type="ECO:0000313" key="2">
    <source>
        <dbReference type="EMBL" id="QFG09096.1"/>
    </source>
</evidence>
<gene>
    <name evidence="2" type="primary">70</name>
    <name evidence="2" type="ORF">PBI_THULATHULA_70</name>
</gene>
<dbReference type="EMBL" id="MN234172">
    <property type="protein sequence ID" value="QFG09096.1"/>
    <property type="molecule type" value="Genomic_DNA"/>
</dbReference>
<protein>
    <recommendedName>
        <fullName evidence="4">DUF1376 domain-containing protein</fullName>
    </recommendedName>
</protein>
<feature type="compositionally biased region" description="Polar residues" evidence="1">
    <location>
        <begin position="123"/>
        <end position="133"/>
    </location>
</feature>
<reference evidence="2 3" key="1">
    <citation type="submission" date="2019-07" db="EMBL/GenBank/DDBJ databases">
        <authorList>
            <person name="Riley H.L."/>
            <person name="Stoner T.H."/>
            <person name="Garlena R.A."/>
            <person name="Russell D.A."/>
            <person name="Pope W.H."/>
            <person name="Jacobs-Sera D."/>
            <person name="Hatfull G.F."/>
        </authorList>
    </citation>
    <scope>NUCLEOTIDE SEQUENCE [LARGE SCALE GENOMIC DNA]</scope>
</reference>
<dbReference type="KEGG" id="vg:60336846"/>
<evidence type="ECO:0008006" key="4">
    <source>
        <dbReference type="Google" id="ProtNLM"/>
    </source>
</evidence>
<proteinExistence type="predicted"/>
<keyword evidence="3" id="KW-1185">Reference proteome</keyword>
<feature type="region of interest" description="Disordered" evidence="1">
    <location>
        <begin position="252"/>
        <end position="291"/>
    </location>
</feature>
<sequence length="291" mass="32423">MAAKDGRLYAKFTLDFPDSHKILPLSDRAFRVLVEATIWSRKQMTDGFLASRLAVAKWGLDALQELCSNDPENPSLIEVENGYLIHDFAAHQDTKAEIEARSARNKAAGQRGGLARAKRNAKQVASKSLSEIQAETETETETKEQTTTDLPDADASSETELALLDIAVDANDYPNDFAPIPETRYTTEFEQWWAHYPRKVGKGSAFKAFKAARKRAGLDQLVAGAQRYAADPNREEQFTKYPEGWLSRDGWLDEPMPARAPAAAPTSKLRRTAELANRVRAQESGNRRELA</sequence>
<evidence type="ECO:0000313" key="3">
    <source>
        <dbReference type="Proteomes" id="UP000326708"/>
    </source>
</evidence>
<feature type="region of interest" description="Disordered" evidence="1">
    <location>
        <begin position="106"/>
        <end position="156"/>
    </location>
</feature>
<dbReference type="GeneID" id="60336846"/>
<feature type="compositionally biased region" description="Low complexity" evidence="1">
    <location>
        <begin position="255"/>
        <end position="265"/>
    </location>
</feature>
<evidence type="ECO:0000256" key="1">
    <source>
        <dbReference type="SAM" id="MobiDB-lite"/>
    </source>
</evidence>
<name>A0A5J6TEB3_9CAUD</name>
<dbReference type="Proteomes" id="UP000326708">
    <property type="component" value="Segment"/>
</dbReference>
<dbReference type="RefSeq" id="YP_009965113.1">
    <property type="nucleotide sequence ID" value="NC_051738.1"/>
</dbReference>
<accession>A0A5J6TEB3</accession>